<accession>A0ACC2L102</accession>
<gene>
    <name evidence="1" type="ORF">MRB53_020451</name>
</gene>
<protein>
    <submittedName>
        <fullName evidence="1">Uncharacterized protein</fullName>
    </submittedName>
</protein>
<reference evidence="1 2" key="1">
    <citation type="journal article" date="2022" name="Hortic Res">
        <title>A haplotype resolved chromosomal level avocado genome allows analysis of novel avocado genes.</title>
        <authorList>
            <person name="Nath O."/>
            <person name="Fletcher S.J."/>
            <person name="Hayward A."/>
            <person name="Shaw L.M."/>
            <person name="Masouleh A.K."/>
            <person name="Furtado A."/>
            <person name="Henry R.J."/>
            <person name="Mitter N."/>
        </authorList>
    </citation>
    <scope>NUCLEOTIDE SEQUENCE [LARGE SCALE GENOMIC DNA]</scope>
    <source>
        <strain evidence="2">cv. Hass</strain>
    </source>
</reference>
<dbReference type="EMBL" id="CM056814">
    <property type="protein sequence ID" value="KAJ8627144.1"/>
    <property type="molecule type" value="Genomic_DNA"/>
</dbReference>
<name>A0ACC2L102_PERAE</name>
<dbReference type="Proteomes" id="UP001234297">
    <property type="component" value="Chromosome 6"/>
</dbReference>
<keyword evidence="2" id="KW-1185">Reference proteome</keyword>
<evidence type="ECO:0000313" key="2">
    <source>
        <dbReference type="Proteomes" id="UP001234297"/>
    </source>
</evidence>
<proteinExistence type="predicted"/>
<sequence length="231" mass="25971">MEMQERWRWEVIYAWAVMEGVRWMGQRDGEGSSGVRSAPMEGCTKDEREEDGGSSGIYFMTQPRPVYLVDFALHKGRDDQKCPHELFMERSRLTGFFNERTMTFQKKILERSGLGQLTYLPDALFNIPALNPCMAEARKEVEAVVFGAVDQVLAKTGVKPKDIGILVVNSSFLNPIPSLSAMIVNHYKLRSNIKSFNLGGMGYSAGVISVDLAKKLHQVGYVFVRYLGYGV</sequence>
<comment type="caution">
    <text evidence="1">The sequence shown here is derived from an EMBL/GenBank/DDBJ whole genome shotgun (WGS) entry which is preliminary data.</text>
</comment>
<evidence type="ECO:0000313" key="1">
    <source>
        <dbReference type="EMBL" id="KAJ8627144.1"/>
    </source>
</evidence>
<organism evidence="1 2">
    <name type="scientific">Persea americana</name>
    <name type="common">Avocado</name>
    <dbReference type="NCBI Taxonomy" id="3435"/>
    <lineage>
        <taxon>Eukaryota</taxon>
        <taxon>Viridiplantae</taxon>
        <taxon>Streptophyta</taxon>
        <taxon>Embryophyta</taxon>
        <taxon>Tracheophyta</taxon>
        <taxon>Spermatophyta</taxon>
        <taxon>Magnoliopsida</taxon>
        <taxon>Magnoliidae</taxon>
        <taxon>Laurales</taxon>
        <taxon>Lauraceae</taxon>
        <taxon>Persea</taxon>
    </lineage>
</organism>